<evidence type="ECO:0000313" key="3">
    <source>
        <dbReference type="EMBL" id="MCV6825837.1"/>
    </source>
</evidence>
<keyword evidence="4" id="KW-1185">Reference proteome</keyword>
<evidence type="ECO:0000259" key="2">
    <source>
        <dbReference type="Pfam" id="PF07007"/>
    </source>
</evidence>
<keyword evidence="1" id="KW-0732">Signal</keyword>
<accession>A0AAE3LRR1</accession>
<protein>
    <submittedName>
        <fullName evidence="3">DUF1311 domain-containing protein</fullName>
    </submittedName>
</protein>
<evidence type="ECO:0000256" key="1">
    <source>
        <dbReference type="SAM" id="SignalP"/>
    </source>
</evidence>
<proteinExistence type="predicted"/>
<gene>
    <name evidence="3" type="ORF">OH136_14845</name>
</gene>
<dbReference type="InterPro" id="IPR009739">
    <property type="entry name" value="LprI-like_N"/>
</dbReference>
<sequence>MIAFRYCFLGTLFSVTAPSWADPSLECSTSASSQVEIGTCVSQQLEQVNKALAIALDIASGSAKELDEVTGREIAYPALTKSQDAWEAHRKAHCDFVGSTFGGGSGAGIAIASCQIELGRDRVKALLRNSN</sequence>
<dbReference type="Proteomes" id="UP001208041">
    <property type="component" value="Unassembled WGS sequence"/>
</dbReference>
<dbReference type="RefSeq" id="WP_263954787.1">
    <property type="nucleotide sequence ID" value="NZ_JAOYFC010000004.1"/>
</dbReference>
<feature type="signal peptide" evidence="1">
    <location>
        <begin position="1"/>
        <end position="21"/>
    </location>
</feature>
<evidence type="ECO:0000313" key="4">
    <source>
        <dbReference type="Proteomes" id="UP001208041"/>
    </source>
</evidence>
<organism evidence="3 4">
    <name type="scientific">Halocynthiibacter halioticoli</name>
    <dbReference type="NCBI Taxonomy" id="2986804"/>
    <lineage>
        <taxon>Bacteria</taxon>
        <taxon>Pseudomonadati</taxon>
        <taxon>Pseudomonadota</taxon>
        <taxon>Alphaproteobacteria</taxon>
        <taxon>Rhodobacterales</taxon>
        <taxon>Paracoccaceae</taxon>
        <taxon>Halocynthiibacter</taxon>
    </lineage>
</organism>
<comment type="caution">
    <text evidence="3">The sequence shown here is derived from an EMBL/GenBank/DDBJ whole genome shotgun (WGS) entry which is preliminary data.</text>
</comment>
<feature type="domain" description="Lysozyme inhibitor LprI-like N-terminal" evidence="2">
    <location>
        <begin position="27"/>
        <end position="126"/>
    </location>
</feature>
<dbReference type="EMBL" id="JAOYFC010000004">
    <property type="protein sequence ID" value="MCV6825837.1"/>
    <property type="molecule type" value="Genomic_DNA"/>
</dbReference>
<dbReference type="Pfam" id="PF07007">
    <property type="entry name" value="LprI"/>
    <property type="match status" value="1"/>
</dbReference>
<dbReference type="Gene3D" id="1.20.1270.180">
    <property type="match status" value="1"/>
</dbReference>
<dbReference type="AlphaFoldDB" id="A0AAE3LRR1"/>
<reference evidence="3" key="1">
    <citation type="submission" date="2022-10" db="EMBL/GenBank/DDBJ databases">
        <authorList>
            <person name="Yue Y."/>
        </authorList>
    </citation>
    <scope>NUCLEOTIDE SEQUENCE</scope>
    <source>
        <strain evidence="3">Z654</strain>
    </source>
</reference>
<name>A0AAE3LRR1_9RHOB</name>
<feature type="chain" id="PRO_5042191110" evidence="1">
    <location>
        <begin position="22"/>
        <end position="131"/>
    </location>
</feature>